<dbReference type="Pfam" id="PF19516">
    <property type="entry name" value="DUF6049"/>
    <property type="match status" value="1"/>
</dbReference>
<proteinExistence type="predicted"/>
<protein>
    <submittedName>
        <fullName evidence="3">Uncharacterized protein</fullName>
    </submittedName>
</protein>
<feature type="transmembrane region" description="Helical" evidence="2">
    <location>
        <begin position="747"/>
        <end position="765"/>
    </location>
</feature>
<feature type="compositionally biased region" description="Polar residues" evidence="1">
    <location>
        <begin position="280"/>
        <end position="292"/>
    </location>
</feature>
<feature type="region of interest" description="Disordered" evidence="1">
    <location>
        <begin position="563"/>
        <end position="599"/>
    </location>
</feature>
<dbReference type="OrthoDB" id="3242630at2"/>
<keyword evidence="2" id="KW-0472">Membrane</keyword>
<name>A0A087VW51_9BIFI</name>
<accession>A0A087VW51</accession>
<gene>
    <name evidence="3" type="ORF">BINDI_1353</name>
</gene>
<feature type="compositionally biased region" description="Low complexity" evidence="1">
    <location>
        <begin position="567"/>
        <end position="578"/>
    </location>
</feature>
<reference evidence="3 4" key="1">
    <citation type="journal article" date="2014" name="Appl. Environ. Microbiol.">
        <title>Genomic encyclopedia of type strains of the genus Bifidobacterium.</title>
        <authorList>
            <person name="Milani C."/>
            <person name="Lugli G.A."/>
            <person name="Duranti S."/>
            <person name="Turroni F."/>
            <person name="Bottacini F."/>
            <person name="Mangifesta M."/>
            <person name="Sanchez B."/>
            <person name="Viappiani A."/>
            <person name="Mancabelli L."/>
            <person name="Taminiau B."/>
            <person name="Delcenserie V."/>
            <person name="Barrangou R."/>
            <person name="Margolles A."/>
            <person name="van Sinderen D."/>
            <person name="Ventura M."/>
        </authorList>
    </citation>
    <scope>NUCLEOTIDE SEQUENCE [LARGE SCALE GENOMIC DNA]</scope>
    <source>
        <strain evidence="3 4">LMG 11587</strain>
    </source>
</reference>
<feature type="compositionally biased region" description="Polar residues" evidence="1">
    <location>
        <begin position="579"/>
        <end position="588"/>
    </location>
</feature>
<sequence>MTESPLRPGRRTPQSTRARQESAARATSWITILGTLLLTLALILGATPGTFLPSAMAVPGDDHGHQAQISLKSATPVVTDKSGYTLKATVTNLESQELRDSTFTVGTNALYSFSSRTDMQSWSEGKTRIPTPDNLDSRDLDSVKPGQSAEVTVTVPADAGGLRKMVTWGPKPVRLSLTGKDNRILAETWTFLTRTWDGLPNSGTPAMSMTMVLPLTTSEWTVEDKNMQALMTQTDEAVAEDAQKEADRGNGSSPSPSATRTQDQQDQSSIRTNEGKVITLSRQATKTQETQRQLLNRHPTLQVLADPTYLTAIDGNPKINGLIQPADFDISTYAGQDAGRYLKAGISPDSWSAKTGADLYARTHPDQGKMATDHAYAWQGRQEWSIESVTEARKAGYTHVVAPRGFEAGAGASAHTGKFTVDTQAGQVTVLTAQRELSNLAQGNPTSTKASGERTQAGQVARFMAQSAFYQMEQPYDQRDLMVCFETSQNSQQVDQIMAGLEHAPWISLGSLETLDKADDYSLGASRLQENRESSKKLDSDIAGTLDSLTNSRNDITRFSKAILADPSSSHPTASATTGKSDSQALARQDADTTARQSKDPANWLERITNAHDCLALHAMAGIRSAPGLADQARAISNQLLDGISITPSESLTVVSETASMPVTISNSHPYPVYARVSAKTDSMEIVTSRTADTIIPARSEAQVTFKVRVATAGQANVDISLIDRDGKPFGQTRQAHITSNLRLSDMSGLIIVVIAVLLGLCGLWRQFHRKKDADE</sequence>
<evidence type="ECO:0000256" key="1">
    <source>
        <dbReference type="SAM" id="MobiDB-lite"/>
    </source>
</evidence>
<keyword evidence="4" id="KW-1185">Reference proteome</keyword>
<dbReference type="Proteomes" id="UP000028569">
    <property type="component" value="Chromosome"/>
</dbReference>
<feature type="region of interest" description="Disordered" evidence="1">
    <location>
        <begin position="238"/>
        <end position="292"/>
    </location>
</feature>
<evidence type="ECO:0000256" key="2">
    <source>
        <dbReference type="SAM" id="Phobius"/>
    </source>
</evidence>
<dbReference type="KEGG" id="bii:BINDI_1353"/>
<dbReference type="EMBL" id="CP006018">
    <property type="protein sequence ID" value="AIC92607.1"/>
    <property type="molecule type" value="Genomic_DNA"/>
</dbReference>
<keyword evidence="2" id="KW-1133">Transmembrane helix</keyword>
<dbReference type="HOGENOM" id="CLU_377534_0_0_11"/>
<keyword evidence="2" id="KW-0812">Transmembrane</keyword>
<dbReference type="InterPro" id="IPR046112">
    <property type="entry name" value="DUF6049"/>
</dbReference>
<feature type="compositionally biased region" description="Polar residues" evidence="1">
    <location>
        <begin position="250"/>
        <end position="272"/>
    </location>
</feature>
<evidence type="ECO:0000313" key="4">
    <source>
        <dbReference type="Proteomes" id="UP000028569"/>
    </source>
</evidence>
<dbReference type="AlphaFoldDB" id="A0A087VW51"/>
<feature type="compositionally biased region" description="Basic and acidic residues" evidence="1">
    <location>
        <begin position="589"/>
        <end position="599"/>
    </location>
</feature>
<organism evidence="3 4">
    <name type="scientific">Bifidobacterium [indicum] DSM 20214 = LMG 11587</name>
    <dbReference type="NCBI Taxonomy" id="1341694"/>
    <lineage>
        <taxon>Bacteria</taxon>
        <taxon>Bacillati</taxon>
        <taxon>Actinomycetota</taxon>
        <taxon>Actinomycetes</taxon>
        <taxon>Bifidobacteriales</taxon>
        <taxon>Bifidobacteriaceae</taxon>
        <taxon>Bifidobacterium</taxon>
    </lineage>
</organism>
<dbReference type="RefSeq" id="WP_052108986.1">
    <property type="nucleotide sequence ID" value="NZ_CP006018.1"/>
</dbReference>
<feature type="region of interest" description="Disordered" evidence="1">
    <location>
        <begin position="1"/>
        <end position="22"/>
    </location>
</feature>
<feature type="transmembrane region" description="Helical" evidence="2">
    <location>
        <begin position="26"/>
        <end position="46"/>
    </location>
</feature>
<evidence type="ECO:0000313" key="3">
    <source>
        <dbReference type="EMBL" id="AIC92607.1"/>
    </source>
</evidence>